<accession>A0ABP0K8E3</accession>
<dbReference type="Proteomes" id="UP001642484">
    <property type="component" value="Unassembled WGS sequence"/>
</dbReference>
<keyword evidence="2" id="KW-1185">Reference proteome</keyword>
<organism evidence="1 2">
    <name type="scientific">Durusdinium trenchii</name>
    <dbReference type="NCBI Taxonomy" id="1381693"/>
    <lineage>
        <taxon>Eukaryota</taxon>
        <taxon>Sar</taxon>
        <taxon>Alveolata</taxon>
        <taxon>Dinophyceae</taxon>
        <taxon>Suessiales</taxon>
        <taxon>Symbiodiniaceae</taxon>
        <taxon>Durusdinium</taxon>
    </lineage>
</organism>
<name>A0ABP0K8E3_9DINO</name>
<comment type="caution">
    <text evidence="1">The sequence shown here is derived from an EMBL/GenBank/DDBJ whole genome shotgun (WGS) entry which is preliminary data.</text>
</comment>
<proteinExistence type="predicted"/>
<gene>
    <name evidence="1" type="ORF">CCMP2556_LOCUS15093</name>
</gene>
<reference evidence="1 2" key="1">
    <citation type="submission" date="2024-02" db="EMBL/GenBank/DDBJ databases">
        <authorList>
            <person name="Chen Y."/>
            <person name="Shah S."/>
            <person name="Dougan E. K."/>
            <person name="Thang M."/>
            <person name="Chan C."/>
        </authorList>
    </citation>
    <scope>NUCLEOTIDE SEQUENCE [LARGE SCALE GENOMIC DNA]</scope>
</reference>
<sequence>MELKIRAKKSFGVCALELMRTDGTRLRATDSLADAGLWDGDTLSAVVQLPQIIATGKAFALCCCGGVVAWGNPEYGGDCSSVKDLRNGDSFV</sequence>
<dbReference type="EMBL" id="CAXAMN010007826">
    <property type="protein sequence ID" value="CAK9023067.1"/>
    <property type="molecule type" value="Genomic_DNA"/>
</dbReference>
<protein>
    <submittedName>
        <fullName evidence="1">Uncharacterized protein</fullName>
    </submittedName>
</protein>
<evidence type="ECO:0000313" key="1">
    <source>
        <dbReference type="EMBL" id="CAK9023067.1"/>
    </source>
</evidence>
<evidence type="ECO:0000313" key="2">
    <source>
        <dbReference type="Proteomes" id="UP001642484"/>
    </source>
</evidence>
<feature type="non-terminal residue" evidence="1">
    <location>
        <position position="92"/>
    </location>
</feature>